<gene>
    <name evidence="2" type="ORF">EV674_11810</name>
</gene>
<dbReference type="Proteomes" id="UP000295182">
    <property type="component" value="Unassembled WGS sequence"/>
</dbReference>
<comment type="caution">
    <text evidence="2">The sequence shown here is derived from an EMBL/GenBank/DDBJ whole genome shotgun (WGS) entry which is preliminary data.</text>
</comment>
<dbReference type="AlphaFoldDB" id="A0A4R2N6H4"/>
<feature type="region of interest" description="Disordered" evidence="1">
    <location>
        <begin position="92"/>
        <end position="112"/>
    </location>
</feature>
<evidence type="ECO:0000313" key="3">
    <source>
        <dbReference type="Proteomes" id="UP000295182"/>
    </source>
</evidence>
<name>A0A4R2N6H4_9BURK</name>
<proteinExistence type="predicted"/>
<reference evidence="2 3" key="1">
    <citation type="submission" date="2019-03" db="EMBL/GenBank/DDBJ databases">
        <title>Genomic Encyclopedia of Type Strains, Phase IV (KMG-IV): sequencing the most valuable type-strain genomes for metagenomic binning, comparative biology and taxonomic classification.</title>
        <authorList>
            <person name="Goeker M."/>
        </authorList>
    </citation>
    <scope>NUCLEOTIDE SEQUENCE [LARGE SCALE GENOMIC DNA]</scope>
    <source>
        <strain evidence="2 3">DSM 1837</strain>
    </source>
</reference>
<dbReference type="RefSeq" id="WP_119013356.1">
    <property type="nucleotide sequence ID" value="NZ_QXNC01000016.1"/>
</dbReference>
<feature type="compositionally biased region" description="Polar residues" evidence="1">
    <location>
        <begin position="129"/>
        <end position="142"/>
    </location>
</feature>
<evidence type="ECO:0000256" key="1">
    <source>
        <dbReference type="SAM" id="MobiDB-lite"/>
    </source>
</evidence>
<organism evidence="2 3">
    <name type="scientific">Simplicispira metamorpha</name>
    <dbReference type="NCBI Taxonomy" id="80881"/>
    <lineage>
        <taxon>Bacteria</taxon>
        <taxon>Pseudomonadati</taxon>
        <taxon>Pseudomonadota</taxon>
        <taxon>Betaproteobacteria</taxon>
        <taxon>Burkholderiales</taxon>
        <taxon>Comamonadaceae</taxon>
        <taxon>Simplicispira</taxon>
    </lineage>
</organism>
<sequence length="183" mass="18911">MALRIDGNFLAQVANKAPQLNKPPVNTGESAVAPEIKPQMRTETNDVQAQTRQITQQRVAGTSQDQAGQQANAVAAPAWQSTMGLSLNMRAPVPAPENPRSTDGGNALGGVAVQGAGRSTLSLGVVNRTGESASSSNSTQGRTMAGEQGGPALLSRAQQLQQLADAQSAQSNARPTQRLSIMA</sequence>
<feature type="compositionally biased region" description="Low complexity" evidence="1">
    <location>
        <begin position="152"/>
        <end position="173"/>
    </location>
</feature>
<keyword evidence="3" id="KW-1185">Reference proteome</keyword>
<dbReference type="EMBL" id="SLXH01000018">
    <property type="protein sequence ID" value="TCP16395.1"/>
    <property type="molecule type" value="Genomic_DNA"/>
</dbReference>
<feature type="compositionally biased region" description="Polar residues" evidence="1">
    <location>
        <begin position="174"/>
        <end position="183"/>
    </location>
</feature>
<protein>
    <submittedName>
        <fullName evidence="2">Uncharacterized protein</fullName>
    </submittedName>
</protein>
<feature type="region of interest" description="Disordered" evidence="1">
    <location>
        <begin position="128"/>
        <end position="183"/>
    </location>
</feature>
<accession>A0A4R2N6H4</accession>
<evidence type="ECO:0000313" key="2">
    <source>
        <dbReference type="EMBL" id="TCP16395.1"/>
    </source>
</evidence>